<sequence>MLQEVDLSSMSKPVLGYLRQTAERSWMGIYLRILAIIMAYGASVHFANLMGFGEKPWGEAPIAWKIGDVFYALIDTLTAIGLWQRTAWGTLCFLSTIASQFLIYTVFIDYFAFTVEQHQAIYGLLGTEVILLLIFVTLFVIKK</sequence>
<keyword evidence="3" id="KW-1185">Reference proteome</keyword>
<keyword evidence="1" id="KW-0472">Membrane</keyword>
<gene>
    <name evidence="2" type="ORF">GlitD10_0827</name>
</gene>
<organism evidence="2 3">
    <name type="scientific">Gloeomargarita lithophora Alchichica-D10</name>
    <dbReference type="NCBI Taxonomy" id="1188229"/>
    <lineage>
        <taxon>Bacteria</taxon>
        <taxon>Bacillati</taxon>
        <taxon>Cyanobacteriota</taxon>
        <taxon>Cyanophyceae</taxon>
        <taxon>Gloeomargaritales</taxon>
        <taxon>Gloeomargaritaceae</taxon>
        <taxon>Gloeomargarita</taxon>
    </lineage>
</organism>
<evidence type="ECO:0000313" key="3">
    <source>
        <dbReference type="Proteomes" id="UP000180235"/>
    </source>
</evidence>
<proteinExistence type="predicted"/>
<feature type="transmembrane region" description="Helical" evidence="1">
    <location>
        <begin position="62"/>
        <end position="83"/>
    </location>
</feature>
<evidence type="ECO:0000313" key="2">
    <source>
        <dbReference type="EMBL" id="APB33143.1"/>
    </source>
</evidence>
<feature type="transmembrane region" description="Helical" evidence="1">
    <location>
        <begin position="119"/>
        <end position="141"/>
    </location>
</feature>
<dbReference type="Pfam" id="PF19660">
    <property type="entry name" value="DUF6163"/>
    <property type="match status" value="1"/>
</dbReference>
<dbReference type="EMBL" id="CP017675">
    <property type="protein sequence ID" value="APB33143.1"/>
    <property type="molecule type" value="Genomic_DNA"/>
</dbReference>
<dbReference type="InterPro" id="IPR046161">
    <property type="entry name" value="DUF6163"/>
</dbReference>
<protein>
    <recommendedName>
        <fullName evidence="4">DoxX family protein</fullName>
    </recommendedName>
</protein>
<reference evidence="2 3" key="1">
    <citation type="submission" date="2016-10" db="EMBL/GenBank/DDBJ databases">
        <title>Description of Gloeomargarita lithophora gen. nov., sp. nov., a thylakoid-bearing basal-branching cyanobacterium with intracellular carbonates, and proposal for Gloeomargaritales ord. nov.</title>
        <authorList>
            <person name="Moreira D."/>
            <person name="Tavera R."/>
            <person name="Benzerara K."/>
            <person name="Skouri-Panet F."/>
            <person name="Couradeau E."/>
            <person name="Gerard E."/>
            <person name="Loussert C."/>
            <person name="Novelo E."/>
            <person name="Zivanovic Y."/>
            <person name="Lopez-Garcia P."/>
        </authorList>
    </citation>
    <scope>NUCLEOTIDE SEQUENCE [LARGE SCALE GENOMIC DNA]</scope>
    <source>
        <strain evidence="2 3">D10</strain>
    </source>
</reference>
<dbReference type="KEGG" id="glt:GlitD10_0827"/>
<accession>A0A1J0AB33</accession>
<feature type="transmembrane region" description="Helical" evidence="1">
    <location>
        <begin position="29"/>
        <end position="50"/>
    </location>
</feature>
<dbReference type="STRING" id="1188229.GlitD10_0827"/>
<dbReference type="Proteomes" id="UP000180235">
    <property type="component" value="Chromosome"/>
</dbReference>
<dbReference type="AlphaFoldDB" id="A0A1J0AB33"/>
<keyword evidence="1" id="KW-0812">Transmembrane</keyword>
<keyword evidence="1" id="KW-1133">Transmembrane helix</keyword>
<evidence type="ECO:0008006" key="4">
    <source>
        <dbReference type="Google" id="ProtNLM"/>
    </source>
</evidence>
<name>A0A1J0AB33_9CYAN</name>
<feature type="transmembrane region" description="Helical" evidence="1">
    <location>
        <begin position="90"/>
        <end position="113"/>
    </location>
</feature>
<evidence type="ECO:0000256" key="1">
    <source>
        <dbReference type="SAM" id="Phobius"/>
    </source>
</evidence>